<evidence type="ECO:0000256" key="2">
    <source>
        <dbReference type="ARBA" id="ARBA00006464"/>
    </source>
</evidence>
<evidence type="ECO:0000256" key="6">
    <source>
        <dbReference type="ARBA" id="ARBA00023136"/>
    </source>
</evidence>
<keyword evidence="6 7" id="KW-0472">Membrane</keyword>
<evidence type="ECO:0000313" key="10">
    <source>
        <dbReference type="Proteomes" id="UP000774000"/>
    </source>
</evidence>
<evidence type="ECO:0000256" key="3">
    <source>
        <dbReference type="ARBA" id="ARBA00022679"/>
    </source>
</evidence>
<reference evidence="9" key="1">
    <citation type="submission" date="2021-01" db="EMBL/GenBank/DDBJ databases">
        <title>Genomic Encyclopedia of Type Strains, Phase IV (KMG-IV): sequencing the most valuable type-strain genomes for metagenomic binning, comparative biology and taxonomic classification.</title>
        <authorList>
            <person name="Goeker M."/>
        </authorList>
    </citation>
    <scope>NUCLEOTIDE SEQUENCE</scope>
    <source>
        <strain evidence="9">DSM 23230</strain>
    </source>
</reference>
<dbReference type="NCBIfam" id="TIGR03025">
    <property type="entry name" value="EPS_sugtrans"/>
    <property type="match status" value="1"/>
</dbReference>
<evidence type="ECO:0000313" key="9">
    <source>
        <dbReference type="EMBL" id="MBM7556931.1"/>
    </source>
</evidence>
<accession>A0A938XV72</accession>
<dbReference type="AlphaFoldDB" id="A0A938XV72"/>
<comment type="similarity">
    <text evidence="2">Belongs to the bacterial sugar transferase family.</text>
</comment>
<comment type="caution">
    <text evidence="9">The sequence shown here is derived from an EMBL/GenBank/DDBJ whole genome shotgun (WGS) entry which is preliminary data.</text>
</comment>
<gene>
    <name evidence="9" type="ORF">JOC47_001785</name>
</gene>
<evidence type="ECO:0000256" key="1">
    <source>
        <dbReference type="ARBA" id="ARBA00004141"/>
    </source>
</evidence>
<dbReference type="InterPro" id="IPR017475">
    <property type="entry name" value="EPS_sugar_tfrase"/>
</dbReference>
<dbReference type="Proteomes" id="UP000774000">
    <property type="component" value="Unassembled WGS sequence"/>
</dbReference>
<dbReference type="PANTHER" id="PTHR30576:SF0">
    <property type="entry name" value="UNDECAPRENYL-PHOSPHATE N-ACETYLGALACTOSAMINYL 1-PHOSPHATE TRANSFERASE-RELATED"/>
    <property type="match status" value="1"/>
</dbReference>
<sequence>MSELESRINEANVELIEDSNSCSLTYLILKRMIDIMVSIVGVVITAPIMLLTAIAIKLESHGPVIFSQTRLGKNGQEFTIYKFRSMVKNAEKHTGAVWAQENDSRVTNVGNFIRKTRIDELPQFFNILKGDMTLVGPRPERPCLTEEFHDEYCGFKSRLLVKPGVTGLAQVKGGYELTPGQKLRFDKLYIKQRSLLLDLEIMIRTAVVMIIGHGAR</sequence>
<dbReference type="InterPro" id="IPR003362">
    <property type="entry name" value="Bact_transf"/>
</dbReference>
<dbReference type="Pfam" id="PF02397">
    <property type="entry name" value="Bac_transf"/>
    <property type="match status" value="1"/>
</dbReference>
<organism evidence="9 10">
    <name type="scientific">Halanaerobacter jeridensis</name>
    <dbReference type="NCBI Taxonomy" id="706427"/>
    <lineage>
        <taxon>Bacteria</taxon>
        <taxon>Bacillati</taxon>
        <taxon>Bacillota</taxon>
        <taxon>Clostridia</taxon>
        <taxon>Halanaerobiales</taxon>
        <taxon>Halobacteroidaceae</taxon>
        <taxon>Halanaerobacter</taxon>
    </lineage>
</organism>
<feature type="transmembrane region" description="Helical" evidence="7">
    <location>
        <begin position="35"/>
        <end position="56"/>
    </location>
</feature>
<dbReference type="EMBL" id="JAFBDQ010000008">
    <property type="protein sequence ID" value="MBM7556931.1"/>
    <property type="molecule type" value="Genomic_DNA"/>
</dbReference>
<keyword evidence="10" id="KW-1185">Reference proteome</keyword>
<dbReference type="GO" id="GO:0016020">
    <property type="term" value="C:membrane"/>
    <property type="evidence" value="ECO:0007669"/>
    <property type="project" value="UniProtKB-SubCell"/>
</dbReference>
<evidence type="ECO:0000256" key="5">
    <source>
        <dbReference type="ARBA" id="ARBA00022989"/>
    </source>
</evidence>
<feature type="domain" description="Bacterial sugar transferase" evidence="8">
    <location>
        <begin position="30"/>
        <end position="210"/>
    </location>
</feature>
<dbReference type="RefSeq" id="WP_204701702.1">
    <property type="nucleotide sequence ID" value="NZ_JAFBDQ010000008.1"/>
</dbReference>
<keyword evidence="4 7" id="KW-0812">Transmembrane</keyword>
<evidence type="ECO:0000259" key="8">
    <source>
        <dbReference type="Pfam" id="PF02397"/>
    </source>
</evidence>
<keyword evidence="3" id="KW-0808">Transferase</keyword>
<keyword evidence="5 7" id="KW-1133">Transmembrane helix</keyword>
<evidence type="ECO:0000256" key="4">
    <source>
        <dbReference type="ARBA" id="ARBA00022692"/>
    </source>
</evidence>
<evidence type="ECO:0000256" key="7">
    <source>
        <dbReference type="SAM" id="Phobius"/>
    </source>
</evidence>
<dbReference type="PANTHER" id="PTHR30576">
    <property type="entry name" value="COLANIC BIOSYNTHESIS UDP-GLUCOSE LIPID CARRIER TRANSFERASE"/>
    <property type="match status" value="1"/>
</dbReference>
<name>A0A938XV72_9FIRM</name>
<protein>
    <submittedName>
        <fullName evidence="9">Exopolysaccharide biosynthesis polyprenyl glycosylphosphotransferase</fullName>
    </submittedName>
</protein>
<dbReference type="GO" id="GO:0016780">
    <property type="term" value="F:phosphotransferase activity, for other substituted phosphate groups"/>
    <property type="evidence" value="ECO:0007669"/>
    <property type="project" value="TreeGrafter"/>
</dbReference>
<comment type="subcellular location">
    <subcellularLocation>
        <location evidence="1">Membrane</location>
        <topology evidence="1">Multi-pass membrane protein</topology>
    </subcellularLocation>
</comment>
<proteinExistence type="inferred from homology"/>